<evidence type="ECO:0000256" key="1">
    <source>
        <dbReference type="SAM" id="Phobius"/>
    </source>
</evidence>
<sequence>MTSTLILPRVSEFIKLTMLSVLLNPVTLVCLCFCPLDLALLSLLGLRGASDRGMCRSKGGNQRKAFLPSANNFMVTHPGQTIIDKNIVSSTSKDGVIRYPACEEEYCDTPTEEWIQCCKCQE</sequence>
<name>A0A8X7BGB7_TRICX</name>
<reference evidence="2" key="1">
    <citation type="submission" date="2020-08" db="EMBL/GenBank/DDBJ databases">
        <title>Multicomponent nature underlies the extraordinary mechanical properties of spider dragline silk.</title>
        <authorList>
            <person name="Kono N."/>
            <person name="Nakamura H."/>
            <person name="Mori M."/>
            <person name="Yoshida Y."/>
            <person name="Ohtoshi R."/>
            <person name="Malay A.D."/>
            <person name="Moran D.A.P."/>
            <person name="Tomita M."/>
            <person name="Numata K."/>
            <person name="Arakawa K."/>
        </authorList>
    </citation>
    <scope>NUCLEOTIDE SEQUENCE</scope>
</reference>
<organism evidence="2 3">
    <name type="scientific">Trichonephila clavipes</name>
    <name type="common">Golden silk orbweaver</name>
    <name type="synonym">Nephila clavipes</name>
    <dbReference type="NCBI Taxonomy" id="2585209"/>
    <lineage>
        <taxon>Eukaryota</taxon>
        <taxon>Metazoa</taxon>
        <taxon>Ecdysozoa</taxon>
        <taxon>Arthropoda</taxon>
        <taxon>Chelicerata</taxon>
        <taxon>Arachnida</taxon>
        <taxon>Araneae</taxon>
        <taxon>Araneomorphae</taxon>
        <taxon>Entelegynae</taxon>
        <taxon>Araneoidea</taxon>
        <taxon>Nephilidae</taxon>
        <taxon>Trichonephila</taxon>
    </lineage>
</organism>
<proteinExistence type="predicted"/>
<dbReference type="EMBL" id="BMAU01021390">
    <property type="protein sequence ID" value="GFY30108.1"/>
    <property type="molecule type" value="Genomic_DNA"/>
</dbReference>
<evidence type="ECO:0000313" key="2">
    <source>
        <dbReference type="EMBL" id="GFY30108.1"/>
    </source>
</evidence>
<protein>
    <submittedName>
        <fullName evidence="2">Uncharacterized protein</fullName>
    </submittedName>
</protein>
<keyword evidence="1" id="KW-0812">Transmembrane</keyword>
<evidence type="ECO:0000313" key="3">
    <source>
        <dbReference type="Proteomes" id="UP000887159"/>
    </source>
</evidence>
<comment type="caution">
    <text evidence="2">The sequence shown here is derived from an EMBL/GenBank/DDBJ whole genome shotgun (WGS) entry which is preliminary data.</text>
</comment>
<dbReference type="Proteomes" id="UP000887159">
    <property type="component" value="Unassembled WGS sequence"/>
</dbReference>
<keyword evidence="1" id="KW-0472">Membrane</keyword>
<keyword evidence="1" id="KW-1133">Transmembrane helix</keyword>
<dbReference type="AlphaFoldDB" id="A0A8X7BGB7"/>
<feature type="transmembrane region" description="Helical" evidence="1">
    <location>
        <begin position="26"/>
        <end position="46"/>
    </location>
</feature>
<accession>A0A8X7BGB7</accession>
<keyword evidence="3" id="KW-1185">Reference proteome</keyword>
<gene>
    <name evidence="2" type="ORF">TNCV_4074211</name>
</gene>